<evidence type="ECO:0000256" key="6">
    <source>
        <dbReference type="PROSITE-ProRule" id="PRU00433"/>
    </source>
</evidence>
<protein>
    <submittedName>
        <fullName evidence="9">Cytochrome c family protein</fullName>
    </submittedName>
</protein>
<gene>
    <name evidence="9" type="ORF">SMD31_08985</name>
</gene>
<accession>A0ABU5DXK8</accession>
<dbReference type="PRINTS" id="PR00604">
    <property type="entry name" value="CYTCHRMECIAB"/>
</dbReference>
<sequence>MSLEANKIAAAVLVGGMLTLSVGLVSNIIYGAPEGSAHEEAAEGGAAEGAGEAAAPAAATPDAAPVSSVPLIAAADPAAGEKVASKCKTCHTFESGGPNRVGPNLWGIVGNHSAHKEDFAYSDTIKNLKITWDFDHLDQFLTNPKAYAKGTKMSFAGLKKPEDRAALLRWLRDQADSPAPLPQ</sequence>
<keyword evidence="10" id="KW-1185">Reference proteome</keyword>
<evidence type="ECO:0000256" key="4">
    <source>
        <dbReference type="ARBA" id="ARBA00022982"/>
    </source>
</evidence>
<dbReference type="Gene3D" id="1.10.760.10">
    <property type="entry name" value="Cytochrome c-like domain"/>
    <property type="match status" value="1"/>
</dbReference>
<keyword evidence="4" id="KW-0249">Electron transport</keyword>
<dbReference type="PANTHER" id="PTHR11961">
    <property type="entry name" value="CYTOCHROME C"/>
    <property type="match status" value="1"/>
</dbReference>
<evidence type="ECO:0000256" key="2">
    <source>
        <dbReference type="ARBA" id="ARBA00022617"/>
    </source>
</evidence>
<comment type="caution">
    <text evidence="9">The sequence shown here is derived from an EMBL/GenBank/DDBJ whole genome shotgun (WGS) entry which is preliminary data.</text>
</comment>
<keyword evidence="5 6" id="KW-0408">Iron</keyword>
<keyword evidence="1" id="KW-0813">Transport</keyword>
<dbReference type="SUPFAM" id="SSF46626">
    <property type="entry name" value="Cytochrome c"/>
    <property type="match status" value="1"/>
</dbReference>
<keyword evidence="2 6" id="KW-0349">Heme</keyword>
<reference evidence="9 10" key="1">
    <citation type="journal article" date="2013" name="Antonie Van Leeuwenhoek">
        <title>Dongia rigui sp. nov., isolated from freshwater of a large wetland in Korea.</title>
        <authorList>
            <person name="Baik K.S."/>
            <person name="Hwang Y.M."/>
            <person name="Choi J.S."/>
            <person name="Kwon J."/>
            <person name="Seong C.N."/>
        </authorList>
    </citation>
    <scope>NUCLEOTIDE SEQUENCE [LARGE SCALE GENOMIC DNA]</scope>
    <source>
        <strain evidence="9 10">04SU4-P</strain>
    </source>
</reference>
<evidence type="ECO:0000256" key="7">
    <source>
        <dbReference type="SAM" id="MobiDB-lite"/>
    </source>
</evidence>
<name>A0ABU5DXK8_9PROT</name>
<feature type="compositionally biased region" description="Low complexity" evidence="7">
    <location>
        <begin position="43"/>
        <end position="59"/>
    </location>
</feature>
<dbReference type="InterPro" id="IPR009056">
    <property type="entry name" value="Cyt_c-like_dom"/>
</dbReference>
<organism evidence="9 10">
    <name type="scientific">Dongia rigui</name>
    <dbReference type="NCBI Taxonomy" id="940149"/>
    <lineage>
        <taxon>Bacteria</taxon>
        <taxon>Pseudomonadati</taxon>
        <taxon>Pseudomonadota</taxon>
        <taxon>Alphaproteobacteria</taxon>
        <taxon>Rhodospirillales</taxon>
        <taxon>Dongiaceae</taxon>
        <taxon>Dongia</taxon>
    </lineage>
</organism>
<dbReference type="Proteomes" id="UP001271769">
    <property type="component" value="Unassembled WGS sequence"/>
</dbReference>
<dbReference type="RefSeq" id="WP_320500476.1">
    <property type="nucleotide sequence ID" value="NZ_JAXCLX010000001.1"/>
</dbReference>
<dbReference type="PROSITE" id="PS51007">
    <property type="entry name" value="CYTC"/>
    <property type="match status" value="1"/>
</dbReference>
<dbReference type="InterPro" id="IPR002327">
    <property type="entry name" value="Cyt_c_1A/1B"/>
</dbReference>
<evidence type="ECO:0000313" key="10">
    <source>
        <dbReference type="Proteomes" id="UP001271769"/>
    </source>
</evidence>
<dbReference type="EMBL" id="JAXCLX010000001">
    <property type="protein sequence ID" value="MDY0872057.1"/>
    <property type="molecule type" value="Genomic_DNA"/>
</dbReference>
<feature type="domain" description="Cytochrome c" evidence="8">
    <location>
        <begin position="75"/>
        <end position="175"/>
    </location>
</feature>
<evidence type="ECO:0000313" key="9">
    <source>
        <dbReference type="EMBL" id="MDY0872057.1"/>
    </source>
</evidence>
<evidence type="ECO:0000256" key="3">
    <source>
        <dbReference type="ARBA" id="ARBA00022723"/>
    </source>
</evidence>
<keyword evidence="3 6" id="KW-0479">Metal-binding</keyword>
<feature type="region of interest" description="Disordered" evidence="7">
    <location>
        <begin position="40"/>
        <end position="59"/>
    </location>
</feature>
<dbReference type="Pfam" id="PF00034">
    <property type="entry name" value="Cytochrom_C"/>
    <property type="match status" value="1"/>
</dbReference>
<evidence type="ECO:0000256" key="1">
    <source>
        <dbReference type="ARBA" id="ARBA00022448"/>
    </source>
</evidence>
<dbReference type="InterPro" id="IPR036909">
    <property type="entry name" value="Cyt_c-like_dom_sf"/>
</dbReference>
<evidence type="ECO:0000259" key="8">
    <source>
        <dbReference type="PROSITE" id="PS51007"/>
    </source>
</evidence>
<proteinExistence type="predicted"/>
<evidence type="ECO:0000256" key="5">
    <source>
        <dbReference type="ARBA" id="ARBA00023004"/>
    </source>
</evidence>